<evidence type="ECO:0000256" key="15">
    <source>
        <dbReference type="ARBA" id="ARBA00023180"/>
    </source>
</evidence>
<accession>A0A673YYY3</accession>
<dbReference type="PROSITE" id="PS50055">
    <property type="entry name" value="TYR_PHOSPHATASE_PTP"/>
    <property type="match status" value="2"/>
</dbReference>
<evidence type="ECO:0000256" key="3">
    <source>
        <dbReference type="ARBA" id="ARBA00007765"/>
    </source>
</evidence>
<evidence type="ECO:0000256" key="4">
    <source>
        <dbReference type="ARBA" id="ARBA00013064"/>
    </source>
</evidence>
<feature type="domain" description="Tyrosine-protein phosphatase" evidence="19">
    <location>
        <begin position="344"/>
        <end position="600"/>
    </location>
</feature>
<dbReference type="InterPro" id="IPR016130">
    <property type="entry name" value="Tyr_Pase_AS"/>
</dbReference>
<reference evidence="21" key="2">
    <citation type="submission" date="2025-09" db="UniProtKB">
        <authorList>
            <consortium name="Ensembl"/>
        </authorList>
    </citation>
    <scope>IDENTIFICATION</scope>
</reference>
<dbReference type="InterPro" id="IPR003595">
    <property type="entry name" value="Tyr_Pase_cat"/>
</dbReference>
<evidence type="ECO:0000313" key="21">
    <source>
        <dbReference type="Ensembl" id="ENSSTUP00000039677.1"/>
    </source>
</evidence>
<evidence type="ECO:0000256" key="12">
    <source>
        <dbReference type="ARBA" id="ARBA00022912"/>
    </source>
</evidence>
<protein>
    <recommendedName>
        <fullName evidence="18">Receptor-type tyrosine-protein phosphatase epsilon</fullName>
        <ecNumber evidence="4">3.1.3.48</ecNumber>
    </recommendedName>
</protein>
<keyword evidence="12" id="KW-0904">Protein phosphatase</keyword>
<keyword evidence="5" id="KW-1003">Cell membrane</keyword>
<evidence type="ECO:0000313" key="22">
    <source>
        <dbReference type="Proteomes" id="UP000472277"/>
    </source>
</evidence>
<dbReference type="FunFam" id="3.90.190.10:FF:000022">
    <property type="entry name" value="Receptor-type tyrosine-protein phosphatase epsilon"/>
    <property type="match status" value="1"/>
</dbReference>
<dbReference type="SUPFAM" id="SSF52799">
    <property type="entry name" value="(Phosphotyrosine protein) phosphatases II"/>
    <property type="match status" value="2"/>
</dbReference>
<comment type="subcellular location">
    <subcellularLocation>
        <location evidence="1">Cell membrane</location>
        <topology evidence="1">Single-pass type I membrane protein</topology>
    </subcellularLocation>
    <subcellularLocation>
        <location evidence="2">Cytoplasm</location>
    </subcellularLocation>
</comment>
<evidence type="ECO:0000256" key="17">
    <source>
        <dbReference type="ARBA" id="ARBA00062223"/>
    </source>
</evidence>
<sequence>LSHSLVRFRNHRKALVSQKTPNGFLEDQEQTVVLLPRSPSPSKRYFPIPLDSLEDEFRIRSADDCKLFREEFNVGILIFLVQFCLFLPFSTDDHSRVLLTQIDGHSCTDYINASYIDVISVSLFSIGPIHDTVADFWRMIWEQKTATIVMLTNLKERKEDKCYQYWPDQGCWMYGNVRVAVEDFTVLVDYTIRKFCVQYQGNDGPRAPRLVTQLHFTSWPDFGVPFSPIGMLKFLKKVKTVNPSYAGPIVVHCSAGVGRTGTFIVIDGMIDMMHVEKRLDVFGFVTRIREQRSQLVQTDMQYSFIYHALLEYYMYGDTELDVSSLEGHLQKLHNTRTPLDKLGLEEEFRKLTNVRIMKENMRTGNLPANMKKNRVLQIIPYDFNRVILSMKRGQEFTDYINASFIDGYRQKDYFIATQGPLSHTVEDFWRMVWEYRCHSIVMLTELKEREQDKCFQYWPAEGTVTFGDYTLELKGDALCDTFTLKDMVLTYGPQSRHVRHFHFHGWPEIGIPAEGKGMIDIIASVQRQQQQSGNHPIIVHCSAGAGRTGTFIALSNILERVKAEGLLDVFQTVKSLRMKRPHMVQTVEQYDFCYRVVQDFVDIFSDYANFK</sequence>
<proteinExistence type="inferred from homology"/>
<evidence type="ECO:0000256" key="5">
    <source>
        <dbReference type="ARBA" id="ARBA00022475"/>
    </source>
</evidence>
<dbReference type="Ensembl" id="ENSSTUT00000041473.1">
    <property type="protein sequence ID" value="ENSSTUP00000039677.1"/>
    <property type="gene ID" value="ENSSTUG00000015316.1"/>
</dbReference>
<feature type="domain" description="Tyrosine specific protein phosphatases" evidence="20">
    <location>
        <begin position="516"/>
        <end position="591"/>
    </location>
</feature>
<keyword evidence="22" id="KW-1185">Reference proteome</keyword>
<keyword evidence="14" id="KW-0472">Membrane</keyword>
<dbReference type="FunFam" id="3.90.190.10:FF:000007">
    <property type="entry name" value="Receptor-type tyrosine-protein phosphatase alpha"/>
    <property type="match status" value="1"/>
</dbReference>
<evidence type="ECO:0000256" key="7">
    <source>
        <dbReference type="ARBA" id="ARBA00022553"/>
    </source>
</evidence>
<comment type="function">
    <text evidence="16">Isoform 1 and isoform 2 act as a negative regulator of FceRI-mediated signal transduction leading to cytokine production and degranulation, most likely by acting at the level of SYK to affect downstream events such as phosphorylation of SLP76 and LAT and mobilization of Ca(2+).</text>
</comment>
<dbReference type="InterPro" id="IPR000387">
    <property type="entry name" value="Tyr_Pase_dom"/>
</dbReference>
<dbReference type="SMART" id="SM00404">
    <property type="entry name" value="PTPc_motif"/>
    <property type="match status" value="2"/>
</dbReference>
<dbReference type="EC" id="3.1.3.48" evidence="4"/>
<comment type="subunit">
    <text evidence="17">Monomer. Isoform 2: Homodimer. Can form oligomers. Dimerization is increased by oxidative stress and decreased by EGFR. Isoform 2 interacts with GRB2.</text>
</comment>
<keyword evidence="6" id="KW-0963">Cytoplasm</keyword>
<keyword evidence="7" id="KW-0597">Phosphoprotein</keyword>
<feature type="domain" description="Tyrosine specific protein phosphatases" evidence="20">
    <location>
        <begin position="232"/>
        <end position="303"/>
    </location>
</feature>
<evidence type="ECO:0000259" key="20">
    <source>
        <dbReference type="PROSITE" id="PS50056"/>
    </source>
</evidence>
<dbReference type="GO" id="GO:0004725">
    <property type="term" value="F:protein tyrosine phosphatase activity"/>
    <property type="evidence" value="ECO:0007669"/>
    <property type="project" value="UniProtKB-EC"/>
</dbReference>
<dbReference type="Pfam" id="PF00102">
    <property type="entry name" value="Y_phosphatase"/>
    <property type="match status" value="2"/>
</dbReference>
<gene>
    <name evidence="21" type="primary">PTPRE</name>
    <name evidence="21" type="synonym">LOC115193724</name>
</gene>
<comment type="similarity">
    <text evidence="3">Belongs to the protein-tyrosine phosphatase family. Receptor class 4 subfamily.</text>
</comment>
<dbReference type="InterPro" id="IPR029021">
    <property type="entry name" value="Prot-tyrosine_phosphatase-like"/>
</dbReference>
<evidence type="ECO:0000256" key="13">
    <source>
        <dbReference type="ARBA" id="ARBA00022989"/>
    </source>
</evidence>
<dbReference type="PRINTS" id="PR00700">
    <property type="entry name" value="PRTYPHPHTASE"/>
</dbReference>
<evidence type="ECO:0000256" key="2">
    <source>
        <dbReference type="ARBA" id="ARBA00004496"/>
    </source>
</evidence>
<keyword evidence="13" id="KW-1133">Transmembrane helix</keyword>
<evidence type="ECO:0000259" key="19">
    <source>
        <dbReference type="PROSITE" id="PS50055"/>
    </source>
</evidence>
<dbReference type="PROSITE" id="PS50056">
    <property type="entry name" value="TYR_PHOSPHATASE_2"/>
    <property type="match status" value="2"/>
</dbReference>
<dbReference type="GO" id="GO:0005737">
    <property type="term" value="C:cytoplasm"/>
    <property type="evidence" value="ECO:0007669"/>
    <property type="project" value="UniProtKB-SubCell"/>
</dbReference>
<evidence type="ECO:0000256" key="16">
    <source>
        <dbReference type="ARBA" id="ARBA00053907"/>
    </source>
</evidence>
<reference evidence="21" key="1">
    <citation type="submission" date="2025-08" db="UniProtKB">
        <authorList>
            <consortium name="Ensembl"/>
        </authorList>
    </citation>
    <scope>IDENTIFICATION</scope>
</reference>
<keyword evidence="9" id="KW-0732">Signal</keyword>
<dbReference type="PANTHER" id="PTHR19134:SF451">
    <property type="entry name" value="RECEPTOR-TYPE TYROSINE-PROTEIN PHOSPHATASE"/>
    <property type="match status" value="1"/>
</dbReference>
<keyword evidence="15" id="KW-0325">Glycoprotein</keyword>
<dbReference type="GO" id="GO:0005886">
    <property type="term" value="C:plasma membrane"/>
    <property type="evidence" value="ECO:0007669"/>
    <property type="project" value="UniProtKB-SubCell"/>
</dbReference>
<evidence type="ECO:0000256" key="1">
    <source>
        <dbReference type="ARBA" id="ARBA00004251"/>
    </source>
</evidence>
<evidence type="ECO:0000256" key="18">
    <source>
        <dbReference type="ARBA" id="ARBA00072659"/>
    </source>
</evidence>
<dbReference type="AlphaFoldDB" id="A0A673YYY3"/>
<evidence type="ECO:0000256" key="14">
    <source>
        <dbReference type="ARBA" id="ARBA00023136"/>
    </source>
</evidence>
<keyword evidence="11" id="KW-0378">Hydrolase</keyword>
<dbReference type="Proteomes" id="UP000472277">
    <property type="component" value="Chromosome 5"/>
</dbReference>
<dbReference type="PANTHER" id="PTHR19134">
    <property type="entry name" value="RECEPTOR-TYPE TYROSINE-PROTEIN PHOSPHATASE"/>
    <property type="match status" value="1"/>
</dbReference>
<dbReference type="Gene3D" id="3.90.190.10">
    <property type="entry name" value="Protein tyrosine phosphatase superfamily"/>
    <property type="match status" value="2"/>
</dbReference>
<organism evidence="21 22">
    <name type="scientific">Salmo trutta</name>
    <name type="common">Brown trout</name>
    <dbReference type="NCBI Taxonomy" id="8032"/>
    <lineage>
        <taxon>Eukaryota</taxon>
        <taxon>Metazoa</taxon>
        <taxon>Chordata</taxon>
        <taxon>Craniata</taxon>
        <taxon>Vertebrata</taxon>
        <taxon>Euteleostomi</taxon>
        <taxon>Actinopterygii</taxon>
        <taxon>Neopterygii</taxon>
        <taxon>Teleostei</taxon>
        <taxon>Protacanthopterygii</taxon>
        <taxon>Salmoniformes</taxon>
        <taxon>Salmonidae</taxon>
        <taxon>Salmoninae</taxon>
        <taxon>Salmo</taxon>
    </lineage>
</organism>
<feature type="domain" description="Tyrosine-protein phosphatase" evidence="19">
    <location>
        <begin position="87"/>
        <end position="312"/>
    </location>
</feature>
<evidence type="ECO:0000256" key="11">
    <source>
        <dbReference type="ARBA" id="ARBA00022801"/>
    </source>
</evidence>
<dbReference type="InterPro" id="IPR050348">
    <property type="entry name" value="Protein-Tyr_Phosphatase"/>
</dbReference>
<evidence type="ECO:0000256" key="8">
    <source>
        <dbReference type="ARBA" id="ARBA00022692"/>
    </source>
</evidence>
<name>A0A673YYY3_SALTR</name>
<dbReference type="PROSITE" id="PS00383">
    <property type="entry name" value="TYR_PHOSPHATASE_1"/>
    <property type="match status" value="2"/>
</dbReference>
<keyword evidence="8" id="KW-0812">Transmembrane</keyword>
<evidence type="ECO:0000256" key="10">
    <source>
        <dbReference type="ARBA" id="ARBA00022737"/>
    </source>
</evidence>
<keyword evidence="10" id="KW-0677">Repeat</keyword>
<dbReference type="GeneTree" id="ENSGT00940000156570"/>
<evidence type="ECO:0000256" key="6">
    <source>
        <dbReference type="ARBA" id="ARBA00022490"/>
    </source>
</evidence>
<evidence type="ECO:0000256" key="9">
    <source>
        <dbReference type="ARBA" id="ARBA00022729"/>
    </source>
</evidence>
<dbReference type="InterPro" id="IPR000242">
    <property type="entry name" value="PTP_cat"/>
</dbReference>
<dbReference type="SMART" id="SM00194">
    <property type="entry name" value="PTPc"/>
    <property type="match status" value="2"/>
</dbReference>